<evidence type="ECO:0000256" key="1">
    <source>
        <dbReference type="SAM" id="Phobius"/>
    </source>
</evidence>
<evidence type="ECO:0000313" key="3">
    <source>
        <dbReference type="Proteomes" id="UP001208938"/>
    </source>
</evidence>
<keyword evidence="3" id="KW-1185">Reference proteome</keyword>
<dbReference type="EMBL" id="JAPDFL010000001">
    <property type="protein sequence ID" value="MCW1932593.1"/>
    <property type="molecule type" value="Genomic_DNA"/>
</dbReference>
<keyword evidence="1" id="KW-0812">Transmembrane</keyword>
<proteinExistence type="predicted"/>
<reference evidence="2 3" key="1">
    <citation type="submission" date="2022-10" db="EMBL/GenBank/DDBJ databases">
        <title>Pararhodobacter sp. nov., isolated from marine algae.</title>
        <authorList>
            <person name="Choi B.J."/>
            <person name="Kim J.M."/>
            <person name="Lee J.K."/>
            <person name="Choi D.G."/>
            <person name="Jeon C.O."/>
        </authorList>
    </citation>
    <scope>NUCLEOTIDE SEQUENCE [LARGE SCALE GENOMIC DNA]</scope>
    <source>
        <strain evidence="2 3">ZQ420</strain>
    </source>
</reference>
<sequence>MPLFVLLFRLLRRTARQPRGRLVLTFGITLVLIAVIWGIEAAGLWPDWAHVQGRGRYY</sequence>
<dbReference type="RefSeq" id="WP_264505579.1">
    <property type="nucleotide sequence ID" value="NZ_JAPDFL010000001.1"/>
</dbReference>
<organism evidence="2 3">
    <name type="scientific">Pararhodobacter zhoushanensis</name>
    <dbReference type="NCBI Taxonomy" id="2479545"/>
    <lineage>
        <taxon>Bacteria</taxon>
        <taxon>Pseudomonadati</taxon>
        <taxon>Pseudomonadota</taxon>
        <taxon>Alphaproteobacteria</taxon>
        <taxon>Rhodobacterales</taxon>
        <taxon>Paracoccaceae</taxon>
        <taxon>Pararhodobacter</taxon>
    </lineage>
</organism>
<keyword evidence="1" id="KW-1133">Transmembrane helix</keyword>
<gene>
    <name evidence="2" type="ORF">OKW52_10085</name>
</gene>
<evidence type="ECO:0000313" key="2">
    <source>
        <dbReference type="EMBL" id="MCW1932593.1"/>
    </source>
</evidence>
<keyword evidence="1" id="KW-0472">Membrane</keyword>
<accession>A0ABT3GYN0</accession>
<feature type="transmembrane region" description="Helical" evidence="1">
    <location>
        <begin position="21"/>
        <end position="39"/>
    </location>
</feature>
<protein>
    <submittedName>
        <fullName evidence="2">Uncharacterized protein</fullName>
    </submittedName>
</protein>
<comment type="caution">
    <text evidence="2">The sequence shown here is derived from an EMBL/GenBank/DDBJ whole genome shotgun (WGS) entry which is preliminary data.</text>
</comment>
<name>A0ABT3GYN0_9RHOB</name>
<dbReference type="Proteomes" id="UP001208938">
    <property type="component" value="Unassembled WGS sequence"/>
</dbReference>